<dbReference type="GeneID" id="115033583"/>
<organism evidence="2 3">
    <name type="scientific">Acyrthosiphon pisum</name>
    <name type="common">Pea aphid</name>
    <dbReference type="NCBI Taxonomy" id="7029"/>
    <lineage>
        <taxon>Eukaryota</taxon>
        <taxon>Metazoa</taxon>
        <taxon>Ecdysozoa</taxon>
        <taxon>Arthropoda</taxon>
        <taxon>Hexapoda</taxon>
        <taxon>Insecta</taxon>
        <taxon>Pterygota</taxon>
        <taxon>Neoptera</taxon>
        <taxon>Paraneoptera</taxon>
        <taxon>Hemiptera</taxon>
        <taxon>Sternorrhyncha</taxon>
        <taxon>Aphidomorpha</taxon>
        <taxon>Aphidoidea</taxon>
        <taxon>Aphididae</taxon>
        <taxon>Macrosiphini</taxon>
        <taxon>Acyrthosiphon</taxon>
    </lineage>
</organism>
<reference evidence="2" key="2">
    <citation type="submission" date="2022-06" db="UniProtKB">
        <authorList>
            <consortium name="EnsemblMetazoa"/>
        </authorList>
    </citation>
    <scope>IDENTIFICATION</scope>
</reference>
<dbReference type="Proteomes" id="UP000007819">
    <property type="component" value="Chromosome A1"/>
</dbReference>
<protein>
    <submittedName>
        <fullName evidence="2">Uncharacterized protein</fullName>
    </submittedName>
</protein>
<proteinExistence type="predicted"/>
<accession>A0A8R2NLD7</accession>
<dbReference type="KEGG" id="api:115033583"/>
<evidence type="ECO:0000313" key="2">
    <source>
        <dbReference type="EnsemblMetazoa" id="XP_029342260.1"/>
    </source>
</evidence>
<dbReference type="EnsemblMetazoa" id="XM_029486400.1">
    <property type="protein sequence ID" value="XP_029342260.1"/>
    <property type="gene ID" value="LOC115033583"/>
</dbReference>
<keyword evidence="1" id="KW-0472">Membrane</keyword>
<keyword evidence="3" id="KW-1185">Reference proteome</keyword>
<sequence length="136" mass="15744">MDTILASVTTWIVFKINEKVPERGSSLSTYRDLYLDAIECLNDINKSIHGFPAIVSFIAANVGEIINILYGRILFPRSYDHYRILIIPFIVLLMRITNVLTLYMIGHATEKEINRMSLVLHQRSVIERNPRIKRQV</sequence>
<dbReference type="RefSeq" id="XP_029342260.1">
    <property type="nucleotide sequence ID" value="XM_029486400.1"/>
</dbReference>
<keyword evidence="1" id="KW-1133">Transmembrane helix</keyword>
<reference evidence="3" key="1">
    <citation type="submission" date="2010-06" db="EMBL/GenBank/DDBJ databases">
        <authorList>
            <person name="Jiang H."/>
            <person name="Abraham K."/>
            <person name="Ali S."/>
            <person name="Alsbrooks S.L."/>
            <person name="Anim B.N."/>
            <person name="Anosike U.S."/>
            <person name="Attaway T."/>
            <person name="Bandaranaike D.P."/>
            <person name="Battles P.K."/>
            <person name="Bell S.N."/>
            <person name="Bell A.V."/>
            <person name="Beltran B."/>
            <person name="Bickham C."/>
            <person name="Bustamante Y."/>
            <person name="Caleb T."/>
            <person name="Canada A."/>
            <person name="Cardenas V."/>
            <person name="Carter K."/>
            <person name="Chacko J."/>
            <person name="Chandrabose M.N."/>
            <person name="Chavez D."/>
            <person name="Chavez A."/>
            <person name="Chen L."/>
            <person name="Chu H.-S."/>
            <person name="Claassen K.J."/>
            <person name="Cockrell R."/>
            <person name="Collins M."/>
            <person name="Cooper J.A."/>
            <person name="Cree A."/>
            <person name="Curry S.M."/>
            <person name="Da Y."/>
            <person name="Dao M.D."/>
            <person name="Das B."/>
            <person name="Davila M.-L."/>
            <person name="Davy-Carroll L."/>
            <person name="Denson S."/>
            <person name="Dinh H."/>
            <person name="Ebong V.E."/>
            <person name="Edwards J.R."/>
            <person name="Egan A."/>
            <person name="El-Daye J."/>
            <person name="Escobedo L."/>
            <person name="Fernandez S."/>
            <person name="Fernando P.R."/>
            <person name="Flagg N."/>
            <person name="Forbes L.D."/>
            <person name="Fowler R.G."/>
            <person name="Fu Q."/>
            <person name="Gabisi R.A."/>
            <person name="Ganer J."/>
            <person name="Garbino Pronczuk A."/>
            <person name="Garcia R.M."/>
            <person name="Garner T."/>
            <person name="Garrett T.E."/>
            <person name="Gonzalez D.A."/>
            <person name="Hamid H."/>
            <person name="Hawkins E.S."/>
            <person name="Hirani K."/>
            <person name="Hogues M.E."/>
            <person name="Hollins B."/>
            <person name="Hsiao C.-H."/>
            <person name="Jabil R."/>
            <person name="James M.L."/>
            <person name="Jhangiani S.N."/>
            <person name="Johnson B."/>
            <person name="Johnson Q."/>
            <person name="Joshi V."/>
            <person name="Kalu J.B."/>
            <person name="Kam C."/>
            <person name="Kashfia A."/>
            <person name="Keebler J."/>
            <person name="Kisamo H."/>
            <person name="Kovar C.L."/>
            <person name="Lago L.A."/>
            <person name="Lai C.-Y."/>
            <person name="Laidlaw J."/>
            <person name="Lara F."/>
            <person name="Le T.-K."/>
            <person name="Lee S.L."/>
            <person name="Legall F.H."/>
            <person name="Lemon S.J."/>
            <person name="Lewis L.R."/>
            <person name="Li B."/>
            <person name="Liu Y."/>
            <person name="Liu Y.-S."/>
            <person name="Lopez J."/>
            <person name="Lozado R.J."/>
            <person name="Lu J."/>
            <person name="Madu R.C."/>
            <person name="Maheshwari M."/>
            <person name="Maheshwari R."/>
            <person name="Malloy K."/>
            <person name="Martinez E."/>
            <person name="Mathew T."/>
            <person name="Mercado I.C."/>
            <person name="Mercado C."/>
            <person name="Meyer B."/>
            <person name="Montgomery K."/>
            <person name="Morgan M.B."/>
            <person name="Munidasa M."/>
            <person name="Nazareth L.V."/>
            <person name="Nelson J."/>
            <person name="Ng B.M."/>
            <person name="Nguyen N.B."/>
            <person name="Nguyen P.Q."/>
            <person name="Nguyen T."/>
            <person name="Obregon M."/>
            <person name="Okwuonu G.O."/>
            <person name="Onwere C.G."/>
            <person name="Orozco G."/>
            <person name="Parra A."/>
            <person name="Patel S."/>
            <person name="Patil S."/>
            <person name="Perez A."/>
            <person name="Perez Y."/>
            <person name="Pham C."/>
            <person name="Primus E.L."/>
            <person name="Pu L.-L."/>
            <person name="Puazo M."/>
            <person name="Qin X."/>
            <person name="Quiroz J.B."/>
            <person name="Reese J."/>
            <person name="Richards S."/>
            <person name="Rives C.M."/>
            <person name="Robberts R."/>
            <person name="Ruiz S.J."/>
            <person name="Ruiz M.J."/>
            <person name="Santibanez J."/>
            <person name="Schneider B.W."/>
            <person name="Sisson I."/>
            <person name="Smith M."/>
            <person name="Sodergren E."/>
            <person name="Song X.-Z."/>
            <person name="Song B.B."/>
            <person name="Summersgill H."/>
            <person name="Thelus R."/>
            <person name="Thornton R.D."/>
            <person name="Trejos Z.Y."/>
            <person name="Usmani K."/>
            <person name="Vattathil S."/>
            <person name="Villasana D."/>
            <person name="Walker D.L."/>
            <person name="Wang S."/>
            <person name="Wang K."/>
            <person name="White C.S."/>
            <person name="Williams A.C."/>
            <person name="Williamson J."/>
            <person name="Wilson K."/>
            <person name="Woghiren I.O."/>
            <person name="Woodworth J.R."/>
            <person name="Worley K.C."/>
            <person name="Wright R.A."/>
            <person name="Wu W."/>
            <person name="Young L."/>
            <person name="Zhang L."/>
            <person name="Zhang J."/>
            <person name="Zhu Y."/>
            <person name="Muzny D.M."/>
            <person name="Weinstock G."/>
            <person name="Gibbs R.A."/>
        </authorList>
    </citation>
    <scope>NUCLEOTIDE SEQUENCE [LARGE SCALE GENOMIC DNA]</scope>
    <source>
        <strain evidence="3">LSR1</strain>
    </source>
</reference>
<evidence type="ECO:0000313" key="3">
    <source>
        <dbReference type="Proteomes" id="UP000007819"/>
    </source>
</evidence>
<keyword evidence="1" id="KW-0812">Transmembrane</keyword>
<feature type="transmembrane region" description="Helical" evidence="1">
    <location>
        <begin position="82"/>
        <end position="105"/>
    </location>
</feature>
<name>A0A8R2NLD7_ACYPI</name>
<dbReference type="AlphaFoldDB" id="A0A8R2NLD7"/>
<evidence type="ECO:0000256" key="1">
    <source>
        <dbReference type="SAM" id="Phobius"/>
    </source>
</evidence>
<feature type="transmembrane region" description="Helical" evidence="1">
    <location>
        <begin position="51"/>
        <end position="70"/>
    </location>
</feature>